<sequence length="193" mass="22946">MLRNHTDNNLLISLKQGDMAAFNELYFRYSKRLMAFSFTFFADQQLAEEAVQEIFVRVWERRKKLDETKSFKSYLFQAVKFYMYNYIRDRKKDCSLDVLSDDNVIGARNQEDDFTYNEMEGMVMELIEKLPKVQKEVFKLNKLKGMNSEQIAHHMKLSKRTIEHHIYLASKSLKKNLLENPTLSLLIFANISF</sequence>
<dbReference type="SUPFAM" id="SSF88659">
    <property type="entry name" value="Sigma3 and sigma4 domains of RNA polymerase sigma factors"/>
    <property type="match status" value="1"/>
</dbReference>
<protein>
    <submittedName>
        <fullName evidence="7">RNA polymerase ECF-type sigma factor</fullName>
    </submittedName>
</protein>
<evidence type="ECO:0000259" key="5">
    <source>
        <dbReference type="Pfam" id="PF04542"/>
    </source>
</evidence>
<dbReference type="GO" id="GO:0003677">
    <property type="term" value="F:DNA binding"/>
    <property type="evidence" value="ECO:0007669"/>
    <property type="project" value="InterPro"/>
</dbReference>
<dbReference type="GO" id="GO:0016987">
    <property type="term" value="F:sigma factor activity"/>
    <property type="evidence" value="ECO:0007669"/>
    <property type="project" value="UniProtKB-KW"/>
</dbReference>
<dbReference type="InterPro" id="IPR013324">
    <property type="entry name" value="RNA_pol_sigma_r3/r4-like"/>
</dbReference>
<dbReference type="InterPro" id="IPR007627">
    <property type="entry name" value="RNA_pol_sigma70_r2"/>
</dbReference>
<dbReference type="Pfam" id="PF04542">
    <property type="entry name" value="Sigma70_r2"/>
    <property type="match status" value="1"/>
</dbReference>
<dbReference type="NCBIfam" id="TIGR02937">
    <property type="entry name" value="sigma70-ECF"/>
    <property type="match status" value="1"/>
</dbReference>
<evidence type="ECO:0000256" key="2">
    <source>
        <dbReference type="ARBA" id="ARBA00023015"/>
    </source>
</evidence>
<evidence type="ECO:0000256" key="3">
    <source>
        <dbReference type="ARBA" id="ARBA00023082"/>
    </source>
</evidence>
<dbReference type="SUPFAM" id="SSF88946">
    <property type="entry name" value="Sigma2 domain of RNA polymerase sigma factors"/>
    <property type="match status" value="1"/>
</dbReference>
<dbReference type="PANTHER" id="PTHR43133:SF46">
    <property type="entry name" value="RNA POLYMERASE SIGMA-70 FACTOR ECF SUBFAMILY"/>
    <property type="match status" value="1"/>
</dbReference>
<evidence type="ECO:0000259" key="6">
    <source>
        <dbReference type="Pfam" id="PF08281"/>
    </source>
</evidence>
<dbReference type="RefSeq" id="WP_240477887.1">
    <property type="nucleotide sequence ID" value="NZ_CAXBGM010000012.1"/>
</dbReference>
<dbReference type="InterPro" id="IPR036388">
    <property type="entry name" value="WH-like_DNA-bd_sf"/>
</dbReference>
<dbReference type="EMBL" id="CP012040">
    <property type="protein sequence ID" value="AKP54197.1"/>
    <property type="molecule type" value="Genomic_DNA"/>
</dbReference>
<keyword evidence="8" id="KW-1185">Reference proteome</keyword>
<accession>A0A0H4Q0M9</accession>
<dbReference type="InterPro" id="IPR013249">
    <property type="entry name" value="RNA_pol_sigma70_r4_t2"/>
</dbReference>
<keyword evidence="4" id="KW-0804">Transcription</keyword>
<feature type="domain" description="RNA polymerase sigma factor 70 region 4 type 2" evidence="6">
    <location>
        <begin position="122"/>
        <end position="173"/>
    </location>
</feature>
<organism evidence="7 8">
    <name type="scientific">Cyclobacterium amurskyense</name>
    <dbReference type="NCBI Taxonomy" id="320787"/>
    <lineage>
        <taxon>Bacteria</taxon>
        <taxon>Pseudomonadati</taxon>
        <taxon>Bacteroidota</taxon>
        <taxon>Cytophagia</taxon>
        <taxon>Cytophagales</taxon>
        <taxon>Cyclobacteriaceae</taxon>
        <taxon>Cyclobacterium</taxon>
    </lineage>
</organism>
<name>A0A0H4Q0M9_9BACT</name>
<dbReference type="STRING" id="320787.CA2015_4875"/>
<dbReference type="KEGG" id="camu:CA2015_4875"/>
<evidence type="ECO:0000313" key="8">
    <source>
        <dbReference type="Proteomes" id="UP000036520"/>
    </source>
</evidence>
<dbReference type="Gene3D" id="1.10.1740.10">
    <property type="match status" value="1"/>
</dbReference>
<proteinExistence type="inferred from homology"/>
<dbReference type="InterPro" id="IPR014284">
    <property type="entry name" value="RNA_pol_sigma-70_dom"/>
</dbReference>
<dbReference type="Proteomes" id="UP000036520">
    <property type="component" value="Chromosome"/>
</dbReference>
<reference evidence="7 8" key="1">
    <citation type="submission" date="2015-07" db="EMBL/GenBank/DDBJ databases">
        <authorList>
            <person name="Kim K.M."/>
        </authorList>
    </citation>
    <scope>NUCLEOTIDE SEQUENCE [LARGE SCALE GENOMIC DNA]</scope>
    <source>
        <strain evidence="7 8">KCTC 12363</strain>
    </source>
</reference>
<dbReference type="PANTHER" id="PTHR43133">
    <property type="entry name" value="RNA POLYMERASE ECF-TYPE SIGMA FACTO"/>
    <property type="match status" value="1"/>
</dbReference>
<feature type="domain" description="RNA polymerase sigma-70 region 2" evidence="5">
    <location>
        <begin position="25"/>
        <end position="92"/>
    </location>
</feature>
<dbReference type="Gene3D" id="1.10.10.10">
    <property type="entry name" value="Winged helix-like DNA-binding domain superfamily/Winged helix DNA-binding domain"/>
    <property type="match status" value="1"/>
</dbReference>
<comment type="similarity">
    <text evidence="1">Belongs to the sigma-70 factor family. ECF subfamily.</text>
</comment>
<evidence type="ECO:0000256" key="4">
    <source>
        <dbReference type="ARBA" id="ARBA00023163"/>
    </source>
</evidence>
<keyword evidence="2" id="KW-0805">Transcription regulation</keyword>
<dbReference type="InterPro" id="IPR013325">
    <property type="entry name" value="RNA_pol_sigma_r2"/>
</dbReference>
<gene>
    <name evidence="7" type="ORF">CA2015_4875</name>
</gene>
<dbReference type="InterPro" id="IPR014327">
    <property type="entry name" value="RNA_pol_sigma70_bacteroid"/>
</dbReference>
<keyword evidence="3" id="KW-0731">Sigma factor</keyword>
<dbReference type="AlphaFoldDB" id="A0A0H4Q0M9"/>
<evidence type="ECO:0000313" key="7">
    <source>
        <dbReference type="EMBL" id="AKP54197.1"/>
    </source>
</evidence>
<dbReference type="GO" id="GO:0006352">
    <property type="term" value="P:DNA-templated transcription initiation"/>
    <property type="evidence" value="ECO:0007669"/>
    <property type="project" value="InterPro"/>
</dbReference>
<dbReference type="NCBIfam" id="TIGR02985">
    <property type="entry name" value="Sig70_bacteroi1"/>
    <property type="match status" value="1"/>
</dbReference>
<dbReference type="InterPro" id="IPR039425">
    <property type="entry name" value="RNA_pol_sigma-70-like"/>
</dbReference>
<dbReference type="Pfam" id="PF08281">
    <property type="entry name" value="Sigma70_r4_2"/>
    <property type="match status" value="1"/>
</dbReference>
<evidence type="ECO:0000256" key="1">
    <source>
        <dbReference type="ARBA" id="ARBA00010641"/>
    </source>
</evidence>